<keyword evidence="2" id="KW-1185">Reference proteome</keyword>
<accession>A0A8X6TC77</accession>
<evidence type="ECO:0000313" key="1">
    <source>
        <dbReference type="EMBL" id="GFS92312.1"/>
    </source>
</evidence>
<dbReference type="AlphaFoldDB" id="A0A8X6TC77"/>
<dbReference type="Proteomes" id="UP000887013">
    <property type="component" value="Unassembled WGS sequence"/>
</dbReference>
<comment type="caution">
    <text evidence="1">The sequence shown here is derived from an EMBL/GenBank/DDBJ whole genome shotgun (WGS) entry which is preliminary data.</text>
</comment>
<protein>
    <submittedName>
        <fullName evidence="1">Uncharacterized protein</fullName>
    </submittedName>
</protein>
<organism evidence="1 2">
    <name type="scientific">Nephila pilipes</name>
    <name type="common">Giant wood spider</name>
    <name type="synonym">Nephila maculata</name>
    <dbReference type="NCBI Taxonomy" id="299642"/>
    <lineage>
        <taxon>Eukaryota</taxon>
        <taxon>Metazoa</taxon>
        <taxon>Ecdysozoa</taxon>
        <taxon>Arthropoda</taxon>
        <taxon>Chelicerata</taxon>
        <taxon>Arachnida</taxon>
        <taxon>Araneae</taxon>
        <taxon>Araneomorphae</taxon>
        <taxon>Entelegynae</taxon>
        <taxon>Araneoidea</taxon>
        <taxon>Nephilidae</taxon>
        <taxon>Nephila</taxon>
    </lineage>
</organism>
<dbReference type="OrthoDB" id="10591894at2759"/>
<evidence type="ECO:0000313" key="2">
    <source>
        <dbReference type="Proteomes" id="UP000887013"/>
    </source>
</evidence>
<proteinExistence type="predicted"/>
<sequence length="202" mass="23993">MNKSTFCIYYPHISLEHTHSPPTLFFSRPSDSIDEGPHLRPSMLTVDQRHKYHICSRQRLRAHYGFLEREFPLVFKMGSLAVYTPHWPVHFLSRTLIAISYRLHPEYDIRLNRRKILRLGYYQVNELDFLRAFLNSGGSTEALISITLVLERPPMFCRPLNTIKYNEQSGSRISRRKRCLKHTQQIVDNLAYNPYFHYQHLS</sequence>
<gene>
    <name evidence="1" type="ORF">NPIL_81501</name>
</gene>
<reference evidence="1" key="1">
    <citation type="submission" date="2020-08" db="EMBL/GenBank/DDBJ databases">
        <title>Multicomponent nature underlies the extraordinary mechanical properties of spider dragline silk.</title>
        <authorList>
            <person name="Kono N."/>
            <person name="Nakamura H."/>
            <person name="Mori M."/>
            <person name="Yoshida Y."/>
            <person name="Ohtoshi R."/>
            <person name="Malay A.D."/>
            <person name="Moran D.A.P."/>
            <person name="Tomita M."/>
            <person name="Numata K."/>
            <person name="Arakawa K."/>
        </authorList>
    </citation>
    <scope>NUCLEOTIDE SEQUENCE</scope>
</reference>
<dbReference type="EMBL" id="BMAW01005061">
    <property type="protein sequence ID" value="GFS92312.1"/>
    <property type="molecule type" value="Genomic_DNA"/>
</dbReference>
<name>A0A8X6TC77_NEPPI</name>